<organism evidence="3 4">
    <name type="scientific">Sphingobacterium yanglingense</name>
    <dbReference type="NCBI Taxonomy" id="1437280"/>
    <lineage>
        <taxon>Bacteria</taxon>
        <taxon>Pseudomonadati</taxon>
        <taxon>Bacteroidota</taxon>
        <taxon>Sphingobacteriia</taxon>
        <taxon>Sphingobacteriales</taxon>
        <taxon>Sphingobacteriaceae</taxon>
        <taxon>Sphingobacterium</taxon>
    </lineage>
</organism>
<feature type="transmembrane region" description="Helical" evidence="1">
    <location>
        <begin position="20"/>
        <end position="38"/>
    </location>
</feature>
<keyword evidence="1" id="KW-1133">Transmembrane helix</keyword>
<evidence type="ECO:0000259" key="2">
    <source>
        <dbReference type="Pfam" id="PF12508"/>
    </source>
</evidence>
<dbReference type="RefSeq" id="WP_133586385.1">
    <property type="nucleotide sequence ID" value="NZ_SNYV01000018.1"/>
</dbReference>
<dbReference type="InterPro" id="IPR022187">
    <property type="entry name" value="Conjug_transposon_TraM"/>
</dbReference>
<dbReference type="NCBIfam" id="TIGR03779">
    <property type="entry name" value="Bac_Flav_CT_M"/>
    <property type="match status" value="1"/>
</dbReference>
<proteinExistence type="predicted"/>
<gene>
    <name evidence="3" type="ORF">CLV99_4240</name>
</gene>
<keyword evidence="4" id="KW-1185">Reference proteome</keyword>
<reference evidence="3 4" key="1">
    <citation type="submission" date="2019-03" db="EMBL/GenBank/DDBJ databases">
        <title>Genomic Encyclopedia of Archaeal and Bacterial Type Strains, Phase II (KMG-II): from individual species to whole genera.</title>
        <authorList>
            <person name="Goeker M."/>
        </authorList>
    </citation>
    <scope>NUCLEOTIDE SEQUENCE [LARGE SCALE GENOMIC DNA]</scope>
    <source>
        <strain evidence="3 4">DSM 28353</strain>
    </source>
</reference>
<dbReference type="AlphaFoldDB" id="A0A4V3DCW4"/>
<evidence type="ECO:0000256" key="1">
    <source>
        <dbReference type="SAM" id="Phobius"/>
    </source>
</evidence>
<keyword evidence="1" id="KW-0812">Transmembrane</keyword>
<dbReference type="OrthoDB" id="1453786at2"/>
<comment type="caution">
    <text evidence="3">The sequence shown here is derived from an EMBL/GenBank/DDBJ whole genome shotgun (WGS) entry which is preliminary data.</text>
</comment>
<sequence length="415" mass="46994">MEKKQHKSSDEEVRKQKLMLVLPLLVIPFIMFSFWVLGGGKHKNNYLSENSTGLNMDLPVAENNKTQNDKLSLYDVAEKDLQRLNELKKADPYYSAEDLNAEYYEGYDDYQGFRSLSFQDNKEKQIYDKINQLNASLDQSQYYPTPKYSEPTYVSASETYQIKSDITRLEEMMSRMQNVEPAPDPEMEQINTVLQSVLDIQHPVRVQDRIKRTSLENLGQVFAVDAVKIETPITFLSDQIDTGISDVRSVFYGLSSDHIENNDRNTIEAVVHETSTVTSGSTLKLRLLNDIYVNGNLIPKDNFLFGKVSFQDERLAVTIDAIRYQNSIFPVKLSVVDLDGIEGICIPSSVIREVAKQGGDQFTNSIGINSFSPNIGTQLATTGIDIGRSMINKKVKAVKVQVKSGYRILLRDNKI</sequence>
<accession>A0A4V3DCW4</accession>
<keyword evidence="1" id="KW-0472">Membrane</keyword>
<evidence type="ECO:0000313" key="3">
    <source>
        <dbReference type="EMBL" id="TDQ73803.1"/>
    </source>
</evidence>
<dbReference type="InterPro" id="IPR055407">
    <property type="entry name" value="TraM_C"/>
</dbReference>
<dbReference type="EMBL" id="SNYV01000018">
    <property type="protein sequence ID" value="TDQ73803.1"/>
    <property type="molecule type" value="Genomic_DNA"/>
</dbReference>
<protein>
    <submittedName>
        <fullName evidence="3">Conjugative transposon TraM protein</fullName>
    </submittedName>
</protein>
<feature type="domain" description="Conjugative transposon TraM C-terminal" evidence="2">
    <location>
        <begin position="267"/>
        <end position="411"/>
    </location>
</feature>
<dbReference type="Proteomes" id="UP000295292">
    <property type="component" value="Unassembled WGS sequence"/>
</dbReference>
<evidence type="ECO:0000313" key="4">
    <source>
        <dbReference type="Proteomes" id="UP000295292"/>
    </source>
</evidence>
<name>A0A4V3DCW4_9SPHI</name>
<dbReference type="Pfam" id="PF12508">
    <property type="entry name" value="Transposon_TraM"/>
    <property type="match status" value="1"/>
</dbReference>